<dbReference type="InterPro" id="IPR029062">
    <property type="entry name" value="Class_I_gatase-like"/>
</dbReference>
<feature type="domain" description="Glutamine amidotransferase" evidence="1">
    <location>
        <begin position="22"/>
        <end position="175"/>
    </location>
</feature>
<dbReference type="EMBL" id="CP041730">
    <property type="protein sequence ID" value="QDQ27732.1"/>
    <property type="molecule type" value="Genomic_DNA"/>
</dbReference>
<dbReference type="CDD" id="cd01741">
    <property type="entry name" value="GATase1_1"/>
    <property type="match status" value="1"/>
</dbReference>
<accession>A0A516SHU8</accession>
<sequence length="232" mass="25064">MFPIALIQHVADDGPGYLLPYLNRIGRPCQVFKMFEGARLPHAIDGYAGLVVLGGPMSANDDIGYFPPLLALIRAAIAADIPVLGHCLGAQLMSLALGGTVQAAEHVEIGWCDLRLEDSAARWFGAVETVRQFQWHGESFSIPAGAIRIASGDYCANQAFVVNGLHLGLQFHSEVDEFKVKRWLELGQEELSQCASPAVQQEAALLPGLAEAIVASQRVADTIYGEWVKGLR</sequence>
<protein>
    <submittedName>
        <fullName evidence="2">Type 1 glutamine amidotransferase</fullName>
    </submittedName>
</protein>
<dbReference type="SUPFAM" id="SSF52317">
    <property type="entry name" value="Class I glutamine amidotransferase-like"/>
    <property type="match status" value="1"/>
</dbReference>
<dbReference type="PANTHER" id="PTHR42695">
    <property type="entry name" value="GLUTAMINE AMIDOTRANSFERASE YLR126C-RELATED"/>
    <property type="match status" value="1"/>
</dbReference>
<dbReference type="GO" id="GO:0016740">
    <property type="term" value="F:transferase activity"/>
    <property type="evidence" value="ECO:0007669"/>
    <property type="project" value="UniProtKB-KW"/>
</dbReference>
<dbReference type="Gene3D" id="3.40.50.880">
    <property type="match status" value="1"/>
</dbReference>
<evidence type="ECO:0000313" key="2">
    <source>
        <dbReference type="EMBL" id="QDQ27732.1"/>
    </source>
</evidence>
<keyword evidence="3" id="KW-1185">Reference proteome</keyword>
<dbReference type="OrthoDB" id="5196541at2"/>
<dbReference type="PROSITE" id="PS51273">
    <property type="entry name" value="GATASE_TYPE_1"/>
    <property type="match status" value="1"/>
</dbReference>
<dbReference type="InterPro" id="IPR017926">
    <property type="entry name" value="GATASE"/>
</dbReference>
<name>A0A516SHU8_9NEIS</name>
<evidence type="ECO:0000259" key="1">
    <source>
        <dbReference type="Pfam" id="PF00117"/>
    </source>
</evidence>
<keyword evidence="2" id="KW-0808">Transferase</keyword>
<organism evidence="2 3">
    <name type="scientific">Chitinimonas arctica</name>
    <dbReference type="NCBI Taxonomy" id="2594795"/>
    <lineage>
        <taxon>Bacteria</taxon>
        <taxon>Pseudomonadati</taxon>
        <taxon>Pseudomonadota</taxon>
        <taxon>Betaproteobacteria</taxon>
        <taxon>Neisseriales</taxon>
        <taxon>Chitinibacteraceae</taxon>
        <taxon>Chitinimonas</taxon>
    </lineage>
</organism>
<dbReference type="KEGG" id="cari:FNU76_16005"/>
<evidence type="ECO:0000313" key="3">
    <source>
        <dbReference type="Proteomes" id="UP000317550"/>
    </source>
</evidence>
<reference evidence="3" key="1">
    <citation type="submission" date="2019-07" db="EMBL/GenBank/DDBJ databases">
        <title>Chitinimonas sp. nov., isolated from Ny-Alesund, arctica soil.</title>
        <authorList>
            <person name="Xu Q."/>
            <person name="Peng F."/>
        </authorList>
    </citation>
    <scope>NUCLEOTIDE SEQUENCE [LARGE SCALE GENOMIC DNA]</scope>
    <source>
        <strain evidence="3">R3-44</strain>
    </source>
</reference>
<dbReference type="RefSeq" id="WP_144279120.1">
    <property type="nucleotide sequence ID" value="NZ_CP041730.1"/>
</dbReference>
<dbReference type="Proteomes" id="UP000317550">
    <property type="component" value="Chromosome"/>
</dbReference>
<proteinExistence type="predicted"/>
<dbReference type="Pfam" id="PF00117">
    <property type="entry name" value="GATase"/>
    <property type="match status" value="1"/>
</dbReference>
<keyword evidence="2" id="KW-0315">Glutamine amidotransferase</keyword>
<gene>
    <name evidence="2" type="ORF">FNU76_16005</name>
</gene>
<dbReference type="GO" id="GO:0005829">
    <property type="term" value="C:cytosol"/>
    <property type="evidence" value="ECO:0007669"/>
    <property type="project" value="TreeGrafter"/>
</dbReference>
<dbReference type="InterPro" id="IPR044992">
    <property type="entry name" value="ChyE-like"/>
</dbReference>
<dbReference type="PANTHER" id="PTHR42695:SF5">
    <property type="entry name" value="GLUTAMINE AMIDOTRANSFERASE YLR126C-RELATED"/>
    <property type="match status" value="1"/>
</dbReference>
<dbReference type="AlphaFoldDB" id="A0A516SHU8"/>